<feature type="domain" description="DDE Tnp4" evidence="8">
    <location>
        <begin position="169"/>
        <end position="335"/>
    </location>
</feature>
<evidence type="ECO:0000256" key="4">
    <source>
        <dbReference type="ARBA" id="ARBA00022722"/>
    </source>
</evidence>
<keyword evidence="10" id="KW-1185">Reference proteome</keyword>
<dbReference type="GO" id="GO:0005634">
    <property type="term" value="C:nucleus"/>
    <property type="evidence" value="ECO:0007669"/>
    <property type="project" value="UniProtKB-SubCell"/>
</dbReference>
<evidence type="ECO:0000256" key="1">
    <source>
        <dbReference type="ARBA" id="ARBA00001968"/>
    </source>
</evidence>
<dbReference type="Pfam" id="PF13359">
    <property type="entry name" value="DDE_Tnp_4"/>
    <property type="match status" value="1"/>
</dbReference>
<dbReference type="Proteomes" id="UP000694389">
    <property type="component" value="Unassembled WGS sequence"/>
</dbReference>
<evidence type="ECO:0000256" key="7">
    <source>
        <dbReference type="ARBA" id="ARBA00023242"/>
    </source>
</evidence>
<evidence type="ECO:0000256" key="5">
    <source>
        <dbReference type="ARBA" id="ARBA00022723"/>
    </source>
</evidence>
<dbReference type="GO" id="GO:0016787">
    <property type="term" value="F:hydrolase activity"/>
    <property type="evidence" value="ECO:0007669"/>
    <property type="project" value="UniProtKB-KW"/>
</dbReference>
<evidence type="ECO:0000256" key="6">
    <source>
        <dbReference type="ARBA" id="ARBA00022801"/>
    </source>
</evidence>
<evidence type="ECO:0000256" key="3">
    <source>
        <dbReference type="ARBA" id="ARBA00006958"/>
    </source>
</evidence>
<keyword evidence="7" id="KW-0539">Nucleus</keyword>
<proteinExistence type="inferred from homology"/>
<dbReference type="AlphaFoldDB" id="A0A8C4H3D8"/>
<evidence type="ECO:0000256" key="2">
    <source>
        <dbReference type="ARBA" id="ARBA00004123"/>
    </source>
</evidence>
<reference evidence="9" key="1">
    <citation type="submission" date="2025-08" db="UniProtKB">
        <authorList>
            <consortium name="Ensembl"/>
        </authorList>
    </citation>
    <scope>IDENTIFICATION</scope>
</reference>
<keyword evidence="4" id="KW-0540">Nuclease</keyword>
<protein>
    <recommendedName>
        <fullName evidence="8">DDE Tnp4 domain-containing protein</fullName>
    </recommendedName>
</protein>
<name>A0A8C4H3D8_DICLA</name>
<keyword evidence="6" id="KW-0378">Hydrolase</keyword>
<accession>A0A8C4H3D8</accession>
<dbReference type="InterPro" id="IPR045249">
    <property type="entry name" value="HARBI1-like"/>
</dbReference>
<dbReference type="PANTHER" id="PTHR22930">
    <property type="match status" value="1"/>
</dbReference>
<evidence type="ECO:0000313" key="10">
    <source>
        <dbReference type="Proteomes" id="UP000694389"/>
    </source>
</evidence>
<organism evidence="9 10">
    <name type="scientific">Dicentrarchus labrax</name>
    <name type="common">European seabass</name>
    <name type="synonym">Morone labrax</name>
    <dbReference type="NCBI Taxonomy" id="13489"/>
    <lineage>
        <taxon>Eukaryota</taxon>
        <taxon>Metazoa</taxon>
        <taxon>Chordata</taxon>
        <taxon>Craniata</taxon>
        <taxon>Vertebrata</taxon>
        <taxon>Euteleostomi</taxon>
        <taxon>Actinopterygii</taxon>
        <taxon>Neopterygii</taxon>
        <taxon>Teleostei</taxon>
        <taxon>Neoteleostei</taxon>
        <taxon>Acanthomorphata</taxon>
        <taxon>Eupercaria</taxon>
        <taxon>Moronidae</taxon>
        <taxon>Dicentrarchus</taxon>
    </lineage>
</organism>
<dbReference type="InterPro" id="IPR027806">
    <property type="entry name" value="HARBI1_dom"/>
</dbReference>
<evidence type="ECO:0000313" key="9">
    <source>
        <dbReference type="Ensembl" id="ENSDLAP00005036326.2"/>
    </source>
</evidence>
<comment type="similarity">
    <text evidence="3">Belongs to the HARBI1 family.</text>
</comment>
<dbReference type="GO" id="GO:0046872">
    <property type="term" value="F:metal ion binding"/>
    <property type="evidence" value="ECO:0007669"/>
    <property type="project" value="UniProtKB-KW"/>
</dbReference>
<comment type="subcellular location">
    <subcellularLocation>
        <location evidence="2">Nucleus</location>
    </subcellularLocation>
</comment>
<dbReference type="Ensembl" id="ENSDLAT00005038746.2">
    <property type="protein sequence ID" value="ENSDLAP00005036326.2"/>
    <property type="gene ID" value="ENSDLAG00005016136.2"/>
</dbReference>
<keyword evidence="5" id="KW-0479">Metal-binding</keyword>
<evidence type="ECO:0000259" key="8">
    <source>
        <dbReference type="Pfam" id="PF13359"/>
    </source>
</evidence>
<dbReference type="GeneTree" id="ENSGT00940000164115"/>
<sequence>MDPQQKRLLAVAVLYHRLKARRRRRSWVRETNQARPEQGEFHRLVRELRLDGGRFQTHFRLSVEQFDGLLHRVGPLIRAVETNYRKPISPSQRLSICLRYLVSGESCRSVAHSYRVGVSTVCGIVRQVSQAVWDCLVDDFMPVPREADWRAMAEDYMELRNFPNCVGAVDSKHVIIQAPANSGPLYRNYKGSFSIVLTAVVDARYRFRLVDLGACGGSSDGDVLSDSVFGQALRTATLRLPPDQHLPGAEHLGPLPHVLVGDEAFPLLRNLMRPYPGSNLPREQRLYNQRLSQARRLVDCVFSRLASEFRIFQQVMRIEPVAAELAVRAACILHNFMRWDLTEDISADGAGEGLLPVQRLQSDDASAEASSIRNRFAEYLSSPEKGWEPVG</sequence>
<dbReference type="PANTHER" id="PTHR22930:SF269">
    <property type="entry name" value="NUCLEASE HARBI1-LIKE PROTEIN"/>
    <property type="match status" value="1"/>
</dbReference>
<dbReference type="GO" id="GO:0004518">
    <property type="term" value="F:nuclease activity"/>
    <property type="evidence" value="ECO:0007669"/>
    <property type="project" value="UniProtKB-KW"/>
</dbReference>
<comment type="cofactor">
    <cofactor evidence="1">
        <name>a divalent metal cation</name>
        <dbReference type="ChEBI" id="CHEBI:60240"/>
    </cofactor>
</comment>
<reference evidence="9" key="2">
    <citation type="submission" date="2025-09" db="UniProtKB">
        <authorList>
            <consortium name="Ensembl"/>
        </authorList>
    </citation>
    <scope>IDENTIFICATION</scope>
</reference>